<dbReference type="PANTHER" id="PTHR45847:SF3">
    <property type="entry name" value="FATTY-ACID AMIDE HYDROLASE 1"/>
    <property type="match status" value="1"/>
</dbReference>
<gene>
    <name evidence="42" type="ORF">NDU88_001729</name>
</gene>
<comment type="catalytic activity">
    <reaction evidence="25">
        <text>(9Z,12Z)-octadecadienamide + H2O = (9Z,12Z)-octadecadienoate + NH4(+)</text>
        <dbReference type="Rhea" id="RHEA:63020"/>
        <dbReference type="ChEBI" id="CHEBI:15377"/>
        <dbReference type="ChEBI" id="CHEBI:28938"/>
        <dbReference type="ChEBI" id="CHEBI:30245"/>
        <dbReference type="ChEBI" id="CHEBI:82984"/>
    </reaction>
    <physiologicalReaction direction="left-to-right" evidence="25">
        <dbReference type="Rhea" id="RHEA:63021"/>
    </physiologicalReaction>
</comment>
<evidence type="ECO:0000256" key="12">
    <source>
        <dbReference type="ARBA" id="ARBA00050294"/>
    </source>
</evidence>
<evidence type="ECO:0000256" key="28">
    <source>
        <dbReference type="ARBA" id="ARBA00052514"/>
    </source>
</evidence>
<evidence type="ECO:0000256" key="31">
    <source>
        <dbReference type="ARBA" id="ARBA00052818"/>
    </source>
</evidence>
<dbReference type="InterPro" id="IPR023631">
    <property type="entry name" value="Amidase_dom"/>
</dbReference>
<evidence type="ECO:0000256" key="30">
    <source>
        <dbReference type="ARBA" id="ARBA00052709"/>
    </source>
</evidence>
<evidence type="ECO:0000256" key="38">
    <source>
        <dbReference type="PIRSR" id="PIRSR001221-1"/>
    </source>
</evidence>
<feature type="active site" description="Acyl-ester intermediate" evidence="38">
    <location>
        <position position="244"/>
    </location>
</feature>
<evidence type="ECO:0000256" key="10">
    <source>
        <dbReference type="ARBA" id="ARBA00048052"/>
    </source>
</evidence>
<sequence>MEIQGLEVAPLSALLLGGSVAALLLLTLRWNRRKRRILCKMERARRRRQAALEHMERAVQRFKQENPGVNPGPILSLSLVELTEKIQNGSLSPESVLYTYIEKALEVHKDVNCLTDFFPECEAQLQDAKKQNNKGLLYGVPISIKDNFNYKGHDSSMGLVNFLERPSSEDCVLVQVLKKQGAVPFVKTNVPQSMLNFDCSNLIFGQTVNPMRHKKSSGGSSGGEAALITSGGSILGFGSDIGGSVRLPSSFCGICGFKPTGNRLSKRGISTSAQGQKTVIAMVGPLARDVDSVVLCMRALLCDDMFRLDPTVPPIPFNEEVYTSPRPLRVGYYETDGFTMPSPSMKRAVLEMKLLLEKAGHTLVAFTPPRVEYATFELCSRGVLSDGGATLLDKFKGDLIDPNLKQQIQCYRIPRVIKTLLSIIAKPLFPRLSYLLQNLRDMGSIKELWKHHVEAEEYRHEFIARWKELDLDVMLCPVPSPAFTIGYPGRLSVAVSYTILYNLLDFPAGVVPVTAVTTEDEKDLKHYKGYYKDPWDKLFREAVEGSVGLPAAVQCVALPWEEELCLRFMKEVETLAREQN</sequence>
<comment type="catalytic activity">
    <reaction evidence="1">
        <text>(9Z)-octadecenamide + H2O = (9Z)-octadecenoate + NH4(+)</text>
        <dbReference type="Rhea" id="RHEA:26506"/>
        <dbReference type="ChEBI" id="CHEBI:15377"/>
        <dbReference type="ChEBI" id="CHEBI:28938"/>
        <dbReference type="ChEBI" id="CHEBI:30823"/>
        <dbReference type="ChEBI" id="CHEBI:116314"/>
        <dbReference type="EC" id="3.5.1.99"/>
    </reaction>
    <physiologicalReaction direction="left-to-right" evidence="1">
        <dbReference type="Rhea" id="RHEA:26507"/>
    </physiologicalReaction>
</comment>
<evidence type="ECO:0000256" key="9">
    <source>
        <dbReference type="ARBA" id="ARBA00047476"/>
    </source>
</evidence>
<evidence type="ECO:0000256" key="3">
    <source>
        <dbReference type="ARBA" id="ARBA00012112"/>
    </source>
</evidence>
<evidence type="ECO:0000256" key="18">
    <source>
        <dbReference type="ARBA" id="ARBA00051311"/>
    </source>
</evidence>
<comment type="catalytic activity">
    <reaction evidence="13">
        <text>(11Z,14Z)-eicosadienamide + H2O = (11Z,14Z)-eicosadienoate + NH4(+)</text>
        <dbReference type="Rhea" id="RHEA:63004"/>
        <dbReference type="ChEBI" id="CHEBI:15377"/>
        <dbReference type="ChEBI" id="CHEBI:28938"/>
        <dbReference type="ChEBI" id="CHEBI:77220"/>
        <dbReference type="ChEBI" id="CHEBI:146165"/>
    </reaction>
    <physiologicalReaction direction="left-to-right" evidence="13">
        <dbReference type="Rhea" id="RHEA:63005"/>
    </physiologicalReaction>
</comment>
<evidence type="ECO:0000256" key="7">
    <source>
        <dbReference type="ARBA" id="ARBA00023098"/>
    </source>
</evidence>
<accession>A0AAV7T115</accession>
<comment type="catalytic activity">
    <reaction evidence="19">
        <text>N-(9Z-hexadecenoyl) ethanolamine + H2O = (9Z)-hexadecenoate + ethanolamine</text>
        <dbReference type="Rhea" id="RHEA:35563"/>
        <dbReference type="ChEBI" id="CHEBI:15377"/>
        <dbReference type="ChEBI" id="CHEBI:32372"/>
        <dbReference type="ChEBI" id="CHEBI:57603"/>
        <dbReference type="ChEBI" id="CHEBI:71465"/>
    </reaction>
    <physiologicalReaction direction="left-to-right" evidence="19">
        <dbReference type="Rhea" id="RHEA:35564"/>
    </physiologicalReaction>
</comment>
<comment type="catalytic activity">
    <reaction evidence="23">
        <text>N-(9Z-octadecenoyl)-taurine + H2O = taurine + (9Z)-octadecenoate</text>
        <dbReference type="Rhea" id="RHEA:63148"/>
        <dbReference type="ChEBI" id="CHEBI:15377"/>
        <dbReference type="ChEBI" id="CHEBI:30823"/>
        <dbReference type="ChEBI" id="CHEBI:146191"/>
        <dbReference type="ChEBI" id="CHEBI:507393"/>
    </reaction>
    <physiologicalReaction direction="left-to-right" evidence="23">
        <dbReference type="Rhea" id="RHEA:63149"/>
    </physiologicalReaction>
</comment>
<comment type="catalytic activity">
    <reaction evidence="11">
        <text>N-(5Z,8Z,11Z,14Z-eicosatetraenoyl)-ethanolamine + H2O = ethanolamine + (5Z,8Z,11Z,14Z)-eicosatetraenoate</text>
        <dbReference type="Rhea" id="RHEA:26136"/>
        <dbReference type="ChEBI" id="CHEBI:2700"/>
        <dbReference type="ChEBI" id="CHEBI:15377"/>
        <dbReference type="ChEBI" id="CHEBI:32395"/>
        <dbReference type="ChEBI" id="CHEBI:57603"/>
        <dbReference type="EC" id="3.5.1.99"/>
    </reaction>
    <physiologicalReaction direction="left-to-right" evidence="11">
        <dbReference type="Rhea" id="RHEA:26137"/>
    </physiologicalReaction>
</comment>
<feature type="active site" description="Charge relay system" evidence="38">
    <location>
        <position position="145"/>
    </location>
</feature>
<evidence type="ECO:0000256" key="2">
    <source>
        <dbReference type="ARBA" id="ARBA00009199"/>
    </source>
</evidence>
<dbReference type="InterPro" id="IPR036928">
    <property type="entry name" value="AS_sf"/>
</dbReference>
<name>A0AAV7T115_PLEWA</name>
<evidence type="ECO:0000256" key="21">
    <source>
        <dbReference type="ARBA" id="ARBA00051492"/>
    </source>
</evidence>
<feature type="active site" description="Charge relay system" evidence="38">
    <location>
        <position position="220"/>
    </location>
</feature>
<evidence type="ECO:0000256" key="22">
    <source>
        <dbReference type="ARBA" id="ARBA00051914"/>
    </source>
</evidence>
<keyword evidence="43" id="KW-1185">Reference proteome</keyword>
<evidence type="ECO:0000256" key="35">
    <source>
        <dbReference type="ARBA" id="ARBA00077111"/>
    </source>
</evidence>
<keyword evidence="40" id="KW-1133">Transmembrane helix</keyword>
<comment type="catalytic activity">
    <reaction evidence="8">
        <text>(9Z)-octadecenoate + glycine = N-(9Z-octadecenoyl)glycine + H2O</text>
        <dbReference type="Rhea" id="RHEA:51316"/>
        <dbReference type="ChEBI" id="CHEBI:15377"/>
        <dbReference type="ChEBI" id="CHEBI:30823"/>
        <dbReference type="ChEBI" id="CHEBI:57305"/>
        <dbReference type="ChEBI" id="CHEBI:133992"/>
    </reaction>
    <physiologicalReaction direction="right-to-left" evidence="8">
        <dbReference type="Rhea" id="RHEA:51318"/>
    </physiologicalReaction>
</comment>
<evidence type="ECO:0000256" key="27">
    <source>
        <dbReference type="ARBA" id="ARBA00052512"/>
    </source>
</evidence>
<comment type="catalytic activity">
    <reaction evidence="26">
        <text>N-docosanoyl-ethanolamine + H2O = docosanoate + ethanolamine</text>
        <dbReference type="Rhea" id="RHEA:63128"/>
        <dbReference type="ChEBI" id="CHEBI:15377"/>
        <dbReference type="ChEBI" id="CHEBI:23858"/>
        <dbReference type="ChEBI" id="CHEBI:57603"/>
        <dbReference type="ChEBI" id="CHEBI:146186"/>
    </reaction>
    <physiologicalReaction direction="left-to-right" evidence="26">
        <dbReference type="Rhea" id="RHEA:63129"/>
    </physiologicalReaction>
</comment>
<comment type="catalytic activity">
    <reaction evidence="33">
        <text>(15Z)-tetracosenamide + H2O = (15Z)-tetracosenoate + NH4(+)</text>
        <dbReference type="Rhea" id="RHEA:63028"/>
        <dbReference type="ChEBI" id="CHEBI:15377"/>
        <dbReference type="ChEBI" id="CHEBI:28938"/>
        <dbReference type="ChEBI" id="CHEBI:32392"/>
        <dbReference type="ChEBI" id="CHEBI:146166"/>
    </reaction>
    <physiologicalReaction direction="left-to-right" evidence="33">
        <dbReference type="Rhea" id="RHEA:63029"/>
    </physiologicalReaction>
</comment>
<evidence type="ECO:0000256" key="4">
    <source>
        <dbReference type="ARBA" id="ARBA00022553"/>
    </source>
</evidence>
<comment type="catalytic activity">
    <reaction evidence="32">
        <text>(8Z,11Z,14Z)-eicosatrienamide + H2O = (8Z,11Z,14Z)-eicosatrienoate + NH4(+)</text>
        <dbReference type="Rhea" id="RHEA:62996"/>
        <dbReference type="ChEBI" id="CHEBI:15377"/>
        <dbReference type="ChEBI" id="CHEBI:28938"/>
        <dbReference type="ChEBI" id="CHEBI:71589"/>
        <dbReference type="ChEBI" id="CHEBI:146163"/>
    </reaction>
    <physiologicalReaction direction="left-to-right" evidence="32">
        <dbReference type="Rhea" id="RHEA:62997"/>
    </physiologicalReaction>
</comment>
<keyword evidence="40" id="KW-0472">Membrane</keyword>
<comment type="similarity">
    <text evidence="2">Belongs to the amidase family.</text>
</comment>
<comment type="catalytic activity">
    <reaction evidence="27">
        <text>(6Z)-octadecenamide + H2O = (6Z)-octadecenoate + NH4(+)</text>
        <dbReference type="Rhea" id="RHEA:63008"/>
        <dbReference type="ChEBI" id="CHEBI:15377"/>
        <dbReference type="ChEBI" id="CHEBI:28938"/>
        <dbReference type="ChEBI" id="CHEBI:32375"/>
        <dbReference type="ChEBI" id="CHEBI:146168"/>
    </reaction>
    <physiologicalReaction direction="left-to-right" evidence="27">
        <dbReference type="Rhea" id="RHEA:63009"/>
    </physiologicalReaction>
</comment>
<evidence type="ECO:0000256" key="20">
    <source>
        <dbReference type="ARBA" id="ARBA00051454"/>
    </source>
</evidence>
<dbReference type="Proteomes" id="UP001066276">
    <property type="component" value="Chromosome 4_1"/>
</dbReference>
<evidence type="ECO:0000256" key="40">
    <source>
        <dbReference type="SAM" id="Phobius"/>
    </source>
</evidence>
<reference evidence="42" key="1">
    <citation type="journal article" date="2022" name="bioRxiv">
        <title>Sequencing and chromosome-scale assembly of the giantPleurodeles waltlgenome.</title>
        <authorList>
            <person name="Brown T."/>
            <person name="Elewa A."/>
            <person name="Iarovenko S."/>
            <person name="Subramanian E."/>
            <person name="Araus A.J."/>
            <person name="Petzold A."/>
            <person name="Susuki M."/>
            <person name="Suzuki K.-i.T."/>
            <person name="Hayashi T."/>
            <person name="Toyoda A."/>
            <person name="Oliveira C."/>
            <person name="Osipova E."/>
            <person name="Leigh N.D."/>
            <person name="Simon A."/>
            <person name="Yun M.H."/>
        </authorList>
    </citation>
    <scope>NUCLEOTIDE SEQUENCE</scope>
    <source>
        <strain evidence="42">20211129_DDA</strain>
        <tissue evidence="42">Liver</tissue>
    </source>
</reference>
<feature type="binding site" evidence="39">
    <location>
        <position position="220"/>
    </location>
    <ligand>
        <name>substrate</name>
    </ligand>
</feature>
<evidence type="ECO:0000259" key="41">
    <source>
        <dbReference type="Pfam" id="PF01425"/>
    </source>
</evidence>
<evidence type="ECO:0000256" key="32">
    <source>
        <dbReference type="ARBA" id="ARBA00052857"/>
    </source>
</evidence>
<keyword evidence="40" id="KW-0812">Transmembrane</keyword>
<comment type="catalytic activity">
    <reaction evidence="22">
        <text>N-docosanoyl-taurine + H2O = docosanoate + taurine</text>
        <dbReference type="Rhea" id="RHEA:63156"/>
        <dbReference type="ChEBI" id="CHEBI:15377"/>
        <dbReference type="ChEBI" id="CHEBI:23858"/>
        <dbReference type="ChEBI" id="CHEBI:146196"/>
        <dbReference type="ChEBI" id="CHEBI:507393"/>
    </reaction>
    <physiologicalReaction direction="left-to-right" evidence="22">
        <dbReference type="Rhea" id="RHEA:63157"/>
    </physiologicalReaction>
</comment>
<comment type="catalytic activity">
    <reaction evidence="31">
        <text>(11Z,14Z,17Z)-eicosatrienamide + H2O = (11Z,14Z,17Z)-eicosatrienoate + NH4(+)</text>
        <dbReference type="Rhea" id="RHEA:63000"/>
        <dbReference type="ChEBI" id="CHEBI:15377"/>
        <dbReference type="ChEBI" id="CHEBI:28938"/>
        <dbReference type="ChEBI" id="CHEBI:77223"/>
        <dbReference type="ChEBI" id="CHEBI:146164"/>
    </reaction>
    <physiologicalReaction direction="left-to-right" evidence="31">
        <dbReference type="Rhea" id="RHEA:63001"/>
    </physiologicalReaction>
</comment>
<evidence type="ECO:0000256" key="33">
    <source>
        <dbReference type="ARBA" id="ARBA00052906"/>
    </source>
</evidence>
<feature type="domain" description="Amidase" evidence="41">
    <location>
        <begin position="96"/>
        <end position="566"/>
    </location>
</feature>
<evidence type="ECO:0000313" key="43">
    <source>
        <dbReference type="Proteomes" id="UP001066276"/>
    </source>
</evidence>
<proteinExistence type="inferred from homology"/>
<evidence type="ECO:0000256" key="5">
    <source>
        <dbReference type="ARBA" id="ARBA00022801"/>
    </source>
</evidence>
<dbReference type="Gene3D" id="3.90.1300.10">
    <property type="entry name" value="Amidase signature (AS) domain"/>
    <property type="match status" value="1"/>
</dbReference>
<comment type="catalytic activity">
    <reaction evidence="21">
        <text>N-tetracosanoyl-taurine + H2O = tetracosanoate + taurine</text>
        <dbReference type="Rhea" id="RHEA:63140"/>
        <dbReference type="ChEBI" id="CHEBI:15377"/>
        <dbReference type="ChEBI" id="CHEBI:31014"/>
        <dbReference type="ChEBI" id="CHEBI:132049"/>
        <dbReference type="ChEBI" id="CHEBI:507393"/>
    </reaction>
    <physiologicalReaction direction="left-to-right" evidence="21">
        <dbReference type="Rhea" id="RHEA:63141"/>
    </physiologicalReaction>
</comment>
<evidence type="ECO:0000256" key="16">
    <source>
        <dbReference type="ARBA" id="ARBA00050992"/>
    </source>
</evidence>
<evidence type="ECO:0000313" key="42">
    <source>
        <dbReference type="EMBL" id="KAJ1169841.1"/>
    </source>
</evidence>
<feature type="transmembrane region" description="Helical" evidence="40">
    <location>
        <begin position="12"/>
        <end position="31"/>
    </location>
</feature>
<feature type="binding site" evidence="39">
    <location>
        <begin position="241"/>
        <end position="244"/>
    </location>
    <ligand>
        <name>substrate</name>
    </ligand>
</feature>
<evidence type="ECO:0000256" key="11">
    <source>
        <dbReference type="ARBA" id="ARBA00048606"/>
    </source>
</evidence>
<comment type="caution">
    <text evidence="42">The sequence shown here is derived from an EMBL/GenBank/DDBJ whole genome shotgun (WGS) entry which is preliminary data.</text>
</comment>
<evidence type="ECO:0000256" key="26">
    <source>
        <dbReference type="ARBA" id="ARBA00052458"/>
    </source>
</evidence>
<evidence type="ECO:0000256" key="25">
    <source>
        <dbReference type="ARBA" id="ARBA00052426"/>
    </source>
</evidence>
<evidence type="ECO:0000256" key="13">
    <source>
        <dbReference type="ARBA" id="ARBA00050403"/>
    </source>
</evidence>
<comment type="catalytic activity">
    <reaction evidence="15">
        <text>tetradecamide + H2O = tetradecanoate + NH4(+)</text>
        <dbReference type="Rhea" id="RHEA:62992"/>
        <dbReference type="ChEBI" id="CHEBI:15377"/>
        <dbReference type="ChEBI" id="CHEBI:28938"/>
        <dbReference type="ChEBI" id="CHEBI:30807"/>
        <dbReference type="ChEBI" id="CHEBI:137125"/>
    </reaction>
    <physiologicalReaction direction="left-to-right" evidence="15">
        <dbReference type="Rhea" id="RHEA:62993"/>
    </physiologicalReaction>
</comment>
<dbReference type="Pfam" id="PF01425">
    <property type="entry name" value="Amidase"/>
    <property type="match status" value="1"/>
</dbReference>
<comment type="catalytic activity">
    <reaction evidence="29">
        <text>N-tricosanoyl-taurine + H2O = tricosanoate + taurine</text>
        <dbReference type="Rhea" id="RHEA:63164"/>
        <dbReference type="ChEBI" id="CHEBI:15377"/>
        <dbReference type="ChEBI" id="CHEBI:79007"/>
        <dbReference type="ChEBI" id="CHEBI:146197"/>
        <dbReference type="ChEBI" id="CHEBI:507393"/>
    </reaction>
    <physiologicalReaction direction="left-to-right" evidence="29">
        <dbReference type="Rhea" id="RHEA:63165"/>
    </physiologicalReaction>
</comment>
<evidence type="ECO:0000256" key="17">
    <source>
        <dbReference type="ARBA" id="ARBA00051200"/>
    </source>
</evidence>
<evidence type="ECO:0000256" key="6">
    <source>
        <dbReference type="ARBA" id="ARBA00022963"/>
    </source>
</evidence>
<dbReference type="GO" id="GO:0009062">
    <property type="term" value="P:fatty acid catabolic process"/>
    <property type="evidence" value="ECO:0007669"/>
    <property type="project" value="TreeGrafter"/>
</dbReference>
<comment type="catalytic activity">
    <reaction evidence="24">
        <text>(9Z,12Z,15Z)-octadecatrienamide + H2O = (9Z,12Z,15Z)-octadecatrienoate + NH4(+)</text>
        <dbReference type="Rhea" id="RHEA:62976"/>
        <dbReference type="ChEBI" id="CHEBI:15377"/>
        <dbReference type="ChEBI" id="CHEBI:28938"/>
        <dbReference type="ChEBI" id="CHEBI:32387"/>
        <dbReference type="ChEBI" id="CHEBI:142684"/>
    </reaction>
    <physiologicalReaction direction="left-to-right" evidence="24">
        <dbReference type="Rhea" id="RHEA:62977"/>
    </physiologicalReaction>
</comment>
<evidence type="ECO:0000256" key="8">
    <source>
        <dbReference type="ARBA" id="ARBA00047450"/>
    </source>
</evidence>
<comment type="catalytic activity">
    <reaction evidence="10">
        <text>N-(9Z-octadecenoyl) ethanolamine + H2O = ethanolamine + (9Z)-octadecenoate</text>
        <dbReference type="Rhea" id="RHEA:45060"/>
        <dbReference type="ChEBI" id="CHEBI:15377"/>
        <dbReference type="ChEBI" id="CHEBI:30823"/>
        <dbReference type="ChEBI" id="CHEBI:57603"/>
        <dbReference type="ChEBI" id="CHEBI:71466"/>
    </reaction>
    <physiologicalReaction direction="left-to-right" evidence="10">
        <dbReference type="Rhea" id="RHEA:45061"/>
    </physiologicalReaction>
</comment>
<comment type="catalytic activity">
    <reaction evidence="14">
        <text>1-O-methyl-(5Z,8Z,11Z,14Z)-eicosatetraenoate + H2O = methanol + (5Z,8Z,11Z,14Z)-eicosatetraenoate + H(+)</text>
        <dbReference type="Rhea" id="RHEA:63052"/>
        <dbReference type="ChEBI" id="CHEBI:15377"/>
        <dbReference type="ChEBI" id="CHEBI:15378"/>
        <dbReference type="ChEBI" id="CHEBI:17790"/>
        <dbReference type="ChEBI" id="CHEBI:32395"/>
        <dbReference type="ChEBI" id="CHEBI:78033"/>
    </reaction>
    <physiologicalReaction direction="left-to-right" evidence="14">
        <dbReference type="Rhea" id="RHEA:63053"/>
    </physiologicalReaction>
</comment>
<evidence type="ECO:0000256" key="37">
    <source>
        <dbReference type="ARBA" id="ARBA00077216"/>
    </source>
</evidence>
<evidence type="ECO:0000256" key="34">
    <source>
        <dbReference type="ARBA" id="ARBA00073178"/>
    </source>
</evidence>
<dbReference type="GO" id="GO:0004040">
    <property type="term" value="F:amidase activity"/>
    <property type="evidence" value="ECO:0007669"/>
    <property type="project" value="TreeGrafter"/>
</dbReference>
<keyword evidence="6" id="KW-0442">Lipid degradation</keyword>
<comment type="catalytic activity">
    <reaction evidence="30">
        <text>N-(5Z,8Z,11Z,14Z)-eicosatetraenoyl-glycine + H2O = (5Z,8Z,11Z,14Z)-eicosatetraenoate + glycine</text>
        <dbReference type="Rhea" id="RHEA:64108"/>
        <dbReference type="ChEBI" id="CHEBI:15377"/>
        <dbReference type="ChEBI" id="CHEBI:32395"/>
        <dbReference type="ChEBI" id="CHEBI:57305"/>
        <dbReference type="ChEBI" id="CHEBI:59002"/>
    </reaction>
    <physiologicalReaction direction="left-to-right" evidence="30">
        <dbReference type="Rhea" id="RHEA:64109"/>
    </physiologicalReaction>
</comment>
<dbReference type="AlphaFoldDB" id="A0AAV7T115"/>
<evidence type="ECO:0000256" key="36">
    <source>
        <dbReference type="ARBA" id="ARBA00077157"/>
    </source>
</evidence>
<comment type="catalytic activity">
    <reaction evidence="28">
        <text>N-(15Z-tetracosenoyl)-taurine + H2O = (15Z)-tetracosenoate + taurine</text>
        <dbReference type="Rhea" id="RHEA:63160"/>
        <dbReference type="ChEBI" id="CHEBI:15377"/>
        <dbReference type="ChEBI" id="CHEBI:32392"/>
        <dbReference type="ChEBI" id="CHEBI:146198"/>
        <dbReference type="ChEBI" id="CHEBI:507393"/>
    </reaction>
    <physiologicalReaction direction="left-to-right" evidence="28">
        <dbReference type="Rhea" id="RHEA:63161"/>
    </physiologicalReaction>
</comment>
<dbReference type="EC" id="3.5.1.99" evidence="3"/>
<dbReference type="SUPFAM" id="SSF75304">
    <property type="entry name" value="Amidase signature (AS) enzymes"/>
    <property type="match status" value="1"/>
</dbReference>
<comment type="catalytic activity">
    <reaction evidence="17">
        <text>(5Z,8Z,11Z,14Z)-eicosatetraenamide + H2O = (5Z,8Z,11Z,14Z)-eicosatetraenoate + NH4(+)</text>
        <dbReference type="Rhea" id="RHEA:63016"/>
        <dbReference type="ChEBI" id="CHEBI:15377"/>
        <dbReference type="ChEBI" id="CHEBI:28938"/>
        <dbReference type="ChEBI" id="CHEBI:32395"/>
        <dbReference type="ChEBI" id="CHEBI:137830"/>
    </reaction>
    <physiologicalReaction direction="left-to-right" evidence="17">
        <dbReference type="Rhea" id="RHEA:63017"/>
    </physiologicalReaction>
</comment>
<dbReference type="PANTHER" id="PTHR45847">
    <property type="entry name" value="FATTY ACID AMIDE HYDROLASE"/>
    <property type="match status" value="1"/>
</dbReference>
<comment type="catalytic activity">
    <reaction evidence="9">
        <text>2-(5Z,8Z,11Z,14Z-eicosatetraenoyl)-glycerol + H2O = glycerol + (5Z,8Z,11Z,14Z)-eicosatetraenoate + H(+)</text>
        <dbReference type="Rhea" id="RHEA:26132"/>
        <dbReference type="ChEBI" id="CHEBI:15377"/>
        <dbReference type="ChEBI" id="CHEBI:15378"/>
        <dbReference type="ChEBI" id="CHEBI:17754"/>
        <dbReference type="ChEBI" id="CHEBI:32395"/>
        <dbReference type="ChEBI" id="CHEBI:52392"/>
    </reaction>
    <physiologicalReaction direction="left-to-right" evidence="9">
        <dbReference type="Rhea" id="RHEA:26133"/>
    </physiologicalReaction>
</comment>
<comment type="catalytic activity">
    <reaction evidence="16">
        <text>N-(15Z-tetracosenoyl)-ethanolamine + H2O = (15Z)-tetracosenoate + ethanolamine</text>
        <dbReference type="Rhea" id="RHEA:63144"/>
        <dbReference type="ChEBI" id="CHEBI:15377"/>
        <dbReference type="ChEBI" id="CHEBI:32392"/>
        <dbReference type="ChEBI" id="CHEBI:57603"/>
        <dbReference type="ChEBI" id="CHEBI:146187"/>
    </reaction>
    <physiologicalReaction direction="left-to-right" evidence="16">
        <dbReference type="Rhea" id="RHEA:63145"/>
    </physiologicalReaction>
</comment>
<keyword evidence="5" id="KW-0378">Hydrolase</keyword>
<evidence type="ECO:0000256" key="15">
    <source>
        <dbReference type="ARBA" id="ARBA00050766"/>
    </source>
</evidence>
<evidence type="ECO:0000256" key="39">
    <source>
        <dbReference type="PIRSR" id="PIRSR001221-2"/>
    </source>
</evidence>
<evidence type="ECO:0000256" key="24">
    <source>
        <dbReference type="ARBA" id="ARBA00052337"/>
    </source>
</evidence>
<evidence type="ECO:0000256" key="19">
    <source>
        <dbReference type="ARBA" id="ARBA00051346"/>
    </source>
</evidence>
<evidence type="ECO:0000256" key="23">
    <source>
        <dbReference type="ARBA" id="ARBA00052289"/>
    </source>
</evidence>
<dbReference type="PIRSF" id="PIRSF001221">
    <property type="entry name" value="Amidase_fungi"/>
    <property type="match status" value="1"/>
</dbReference>
<comment type="catalytic activity">
    <reaction evidence="20">
        <text>N-octadecanoyl ethanolamine + H2O = octadecanoate + ethanolamine</text>
        <dbReference type="Rhea" id="RHEA:63124"/>
        <dbReference type="ChEBI" id="CHEBI:15377"/>
        <dbReference type="ChEBI" id="CHEBI:25629"/>
        <dbReference type="ChEBI" id="CHEBI:57603"/>
        <dbReference type="ChEBI" id="CHEBI:85299"/>
    </reaction>
    <physiologicalReaction direction="left-to-right" evidence="20">
        <dbReference type="Rhea" id="RHEA:63125"/>
    </physiologicalReaction>
</comment>
<organism evidence="42 43">
    <name type="scientific">Pleurodeles waltl</name>
    <name type="common">Iberian ribbed newt</name>
    <dbReference type="NCBI Taxonomy" id="8319"/>
    <lineage>
        <taxon>Eukaryota</taxon>
        <taxon>Metazoa</taxon>
        <taxon>Chordata</taxon>
        <taxon>Craniata</taxon>
        <taxon>Vertebrata</taxon>
        <taxon>Euteleostomi</taxon>
        <taxon>Amphibia</taxon>
        <taxon>Batrachia</taxon>
        <taxon>Caudata</taxon>
        <taxon>Salamandroidea</taxon>
        <taxon>Salamandridae</taxon>
        <taxon>Pleurodelinae</taxon>
        <taxon>Pleurodeles</taxon>
    </lineage>
</organism>
<dbReference type="InterPro" id="IPR052096">
    <property type="entry name" value="Endocannabinoid_amidase"/>
</dbReference>
<dbReference type="EMBL" id="JANPWB010000007">
    <property type="protein sequence ID" value="KAJ1169841.1"/>
    <property type="molecule type" value="Genomic_DNA"/>
</dbReference>
<comment type="catalytic activity">
    <reaction evidence="12">
        <text>N-(5Z,8Z,11Z,14Z-eicosatetraenoyl)-L-serine + H2O = (5Z,8Z,11Z,14Z)-eicosatetraenoate + L-serine</text>
        <dbReference type="Rhea" id="RHEA:64116"/>
        <dbReference type="ChEBI" id="CHEBI:15377"/>
        <dbReference type="ChEBI" id="CHEBI:32395"/>
        <dbReference type="ChEBI" id="CHEBI:33384"/>
        <dbReference type="ChEBI" id="CHEBI:149697"/>
    </reaction>
    <physiologicalReaction direction="left-to-right" evidence="12">
        <dbReference type="Rhea" id="RHEA:64117"/>
    </physiologicalReaction>
</comment>
<evidence type="ECO:0000256" key="14">
    <source>
        <dbReference type="ARBA" id="ARBA00050481"/>
    </source>
</evidence>
<evidence type="ECO:0000256" key="29">
    <source>
        <dbReference type="ARBA" id="ARBA00052634"/>
    </source>
</evidence>
<dbReference type="GO" id="GO:0017064">
    <property type="term" value="F:fatty acid amide hydrolase activity"/>
    <property type="evidence" value="ECO:0007669"/>
    <property type="project" value="UniProtKB-EC"/>
</dbReference>
<protein>
    <recommendedName>
        <fullName evidence="34">Fatty-acid amide hydrolase 1</fullName>
        <ecNumber evidence="3">3.5.1.99</ecNumber>
    </recommendedName>
    <alternativeName>
        <fullName evidence="37">Anandamide amidohydrolase 1</fullName>
    </alternativeName>
    <alternativeName>
        <fullName evidence="35">Fatty acid ester hydrolase</fullName>
    </alternativeName>
    <alternativeName>
        <fullName evidence="36">Oleamide hydrolase 1</fullName>
    </alternativeName>
</protein>
<dbReference type="FunFam" id="3.90.1300.10:FF:000001">
    <property type="entry name" value="Fatty-acid amide hydrolase 1"/>
    <property type="match status" value="1"/>
</dbReference>
<keyword evidence="7" id="KW-0443">Lipid metabolism</keyword>
<keyword evidence="4" id="KW-0597">Phosphoprotein</keyword>
<feature type="binding site" evidence="39">
    <location>
        <position position="194"/>
    </location>
    <ligand>
        <name>substrate</name>
    </ligand>
</feature>
<evidence type="ECO:0000256" key="1">
    <source>
        <dbReference type="ARBA" id="ARBA00000208"/>
    </source>
</evidence>
<comment type="catalytic activity">
    <reaction evidence="18">
        <text>(11Z)-eicosenamide + H2O = (11Z)-eicosenoate + NH4(+)</text>
        <dbReference type="Rhea" id="RHEA:63120"/>
        <dbReference type="ChEBI" id="CHEBI:15377"/>
        <dbReference type="ChEBI" id="CHEBI:28938"/>
        <dbReference type="ChEBI" id="CHEBI:32426"/>
        <dbReference type="ChEBI" id="CHEBI:146167"/>
    </reaction>
    <physiologicalReaction direction="left-to-right" evidence="18">
        <dbReference type="Rhea" id="RHEA:63121"/>
    </physiologicalReaction>
</comment>